<feature type="domain" description="Tc1-like transposase DDE" evidence="1">
    <location>
        <begin position="7"/>
        <end position="150"/>
    </location>
</feature>
<dbReference type="PANTHER" id="PTHR23022:SF119">
    <property type="entry name" value="TC1-LIKE TRANSPOSASE DDE DOMAIN-CONTAINING PROTEIN"/>
    <property type="match status" value="1"/>
</dbReference>
<keyword evidence="3" id="KW-1185">Reference proteome</keyword>
<name>A0A2J7QF07_9NEOP</name>
<dbReference type="Pfam" id="PF13358">
    <property type="entry name" value="DDE_3"/>
    <property type="match status" value="1"/>
</dbReference>
<dbReference type="Gene3D" id="3.30.420.10">
    <property type="entry name" value="Ribonuclease H-like superfamily/Ribonuclease H"/>
    <property type="match status" value="1"/>
</dbReference>
<gene>
    <name evidence="2" type="ORF">B7P43_G07844</name>
</gene>
<protein>
    <recommendedName>
        <fullName evidence="1">Tc1-like transposase DDE domain-containing protein</fullName>
    </recommendedName>
</protein>
<dbReference type="PANTHER" id="PTHR23022">
    <property type="entry name" value="TRANSPOSABLE ELEMENT-RELATED"/>
    <property type="match status" value="1"/>
</dbReference>
<organism evidence="2 3">
    <name type="scientific">Cryptotermes secundus</name>
    <dbReference type="NCBI Taxonomy" id="105785"/>
    <lineage>
        <taxon>Eukaryota</taxon>
        <taxon>Metazoa</taxon>
        <taxon>Ecdysozoa</taxon>
        <taxon>Arthropoda</taxon>
        <taxon>Hexapoda</taxon>
        <taxon>Insecta</taxon>
        <taxon>Pterygota</taxon>
        <taxon>Neoptera</taxon>
        <taxon>Polyneoptera</taxon>
        <taxon>Dictyoptera</taxon>
        <taxon>Blattodea</taxon>
        <taxon>Blattoidea</taxon>
        <taxon>Termitoidae</taxon>
        <taxon>Kalotermitidae</taxon>
        <taxon>Cryptotermitinae</taxon>
        <taxon>Cryptotermes</taxon>
    </lineage>
</organism>
<dbReference type="EMBL" id="NEVH01015304">
    <property type="protein sequence ID" value="PNF27169.1"/>
    <property type="molecule type" value="Genomic_DNA"/>
</dbReference>
<proteinExistence type="predicted"/>
<dbReference type="InterPro" id="IPR052338">
    <property type="entry name" value="Transposase_5"/>
</dbReference>
<dbReference type="GO" id="GO:0003676">
    <property type="term" value="F:nucleic acid binding"/>
    <property type="evidence" value="ECO:0007669"/>
    <property type="project" value="InterPro"/>
</dbReference>
<dbReference type="Proteomes" id="UP000235965">
    <property type="component" value="Unassembled WGS sequence"/>
</dbReference>
<dbReference type="InterPro" id="IPR038717">
    <property type="entry name" value="Tc1-like_DDE_dom"/>
</dbReference>
<dbReference type="STRING" id="105785.A0A2J7QF07"/>
<evidence type="ECO:0000313" key="2">
    <source>
        <dbReference type="EMBL" id="PNF27169.1"/>
    </source>
</evidence>
<accession>A0A2J7QF07</accession>
<reference evidence="2 3" key="1">
    <citation type="submission" date="2017-12" db="EMBL/GenBank/DDBJ databases">
        <title>Hemimetabolous genomes reveal molecular basis of termite eusociality.</title>
        <authorList>
            <person name="Harrison M.C."/>
            <person name="Jongepier E."/>
            <person name="Robertson H.M."/>
            <person name="Arning N."/>
            <person name="Bitard-Feildel T."/>
            <person name="Chao H."/>
            <person name="Childers C.P."/>
            <person name="Dinh H."/>
            <person name="Doddapaneni H."/>
            <person name="Dugan S."/>
            <person name="Gowin J."/>
            <person name="Greiner C."/>
            <person name="Han Y."/>
            <person name="Hu H."/>
            <person name="Hughes D.S.T."/>
            <person name="Huylmans A.-K."/>
            <person name="Kemena C."/>
            <person name="Kremer L.P.M."/>
            <person name="Lee S.L."/>
            <person name="Lopez-Ezquerra A."/>
            <person name="Mallet L."/>
            <person name="Monroy-Kuhn J.M."/>
            <person name="Moser A."/>
            <person name="Murali S.C."/>
            <person name="Muzny D.M."/>
            <person name="Otani S."/>
            <person name="Piulachs M.-D."/>
            <person name="Poelchau M."/>
            <person name="Qu J."/>
            <person name="Schaub F."/>
            <person name="Wada-Katsumata A."/>
            <person name="Worley K.C."/>
            <person name="Xie Q."/>
            <person name="Ylla G."/>
            <person name="Poulsen M."/>
            <person name="Gibbs R.A."/>
            <person name="Schal C."/>
            <person name="Richards S."/>
            <person name="Belles X."/>
            <person name="Korb J."/>
            <person name="Bornberg-Bauer E."/>
        </authorList>
    </citation>
    <scope>NUCLEOTIDE SEQUENCE [LARGE SCALE GENOMIC DNA]</scope>
    <source>
        <tissue evidence="2">Whole body</tissue>
    </source>
</reference>
<evidence type="ECO:0000313" key="3">
    <source>
        <dbReference type="Proteomes" id="UP000235965"/>
    </source>
</evidence>
<dbReference type="AlphaFoldDB" id="A0A2J7QF07"/>
<dbReference type="InterPro" id="IPR036397">
    <property type="entry name" value="RNaseH_sf"/>
</dbReference>
<evidence type="ECO:0000259" key="1">
    <source>
        <dbReference type="Pfam" id="PF13358"/>
    </source>
</evidence>
<comment type="caution">
    <text evidence="2">The sequence shown here is derived from an EMBL/GenBank/DDBJ whole genome shotgun (WGS) entry which is preliminary data.</text>
</comment>
<sequence>MEQWKTVIWLDESTFTLFLTSGRVYVWRTPSQAYNPDCLLPRVKHGGGSIMVWAAISWYSVGPIITLQGHVTANDYVTVLGNQVHPMVQTLFPNDAIYQANNACVQIAHIVQDWFSENEDEVSCLPWPPQSPDINIIEPLWSVLESNLCARYPPPSSITELTMFFRKNGTRFPCRSCRTSIYPFQGDCKQFCNPEVILHCISHNNVFFVGCFQIFVHPM</sequence>
<dbReference type="InParanoid" id="A0A2J7QF07"/>